<evidence type="ECO:0000313" key="1">
    <source>
        <dbReference type="EMBL" id="CAB4891161.1"/>
    </source>
</evidence>
<evidence type="ECO:0000313" key="2">
    <source>
        <dbReference type="EMBL" id="CAB4953805.1"/>
    </source>
</evidence>
<accession>A0A6J7KE14</accession>
<dbReference type="AlphaFoldDB" id="A0A6J7KE14"/>
<organism evidence="2">
    <name type="scientific">freshwater metagenome</name>
    <dbReference type="NCBI Taxonomy" id="449393"/>
    <lineage>
        <taxon>unclassified sequences</taxon>
        <taxon>metagenomes</taxon>
        <taxon>ecological metagenomes</taxon>
    </lineage>
</organism>
<sequence>MPTFIEIFEIEKELYIRDPFDNSQTSIIEEPELKSIALTLIVGLREYLVKIFENPSDQHKSMEAVGKHLESAGVTPIAYTQWSQAPIQGLAARVIIKGKVRTALFGPSLAMVRNTAPMRQEIIDINESGTEAGHIVYVLAIDGLAYAVFDISHRLQEVIN</sequence>
<reference evidence="2" key="1">
    <citation type="submission" date="2020-05" db="EMBL/GenBank/DDBJ databases">
        <authorList>
            <person name="Chiriac C."/>
            <person name="Salcher M."/>
            <person name="Ghai R."/>
            <person name="Kavagutti S V."/>
        </authorList>
    </citation>
    <scope>NUCLEOTIDE SEQUENCE</scope>
</reference>
<name>A0A6J7KE14_9ZZZZ</name>
<proteinExistence type="predicted"/>
<protein>
    <submittedName>
        <fullName evidence="2">Unannotated protein</fullName>
    </submittedName>
</protein>
<dbReference type="EMBL" id="CAFBME010000021">
    <property type="protein sequence ID" value="CAB4891161.1"/>
    <property type="molecule type" value="Genomic_DNA"/>
</dbReference>
<gene>
    <name evidence="1" type="ORF">UFOPK3555_00357</name>
    <name evidence="2" type="ORF">UFOPK3874_00110</name>
</gene>
<dbReference type="EMBL" id="CAFBNS010000008">
    <property type="protein sequence ID" value="CAB4953805.1"/>
    <property type="molecule type" value="Genomic_DNA"/>
</dbReference>